<accession>A0A6C0L9Q1</accession>
<sequence length="172" mass="19866">MIEYSDVYRQSTNSFNGNNPRKNNKSEIINFKIHLLNRKLNISVNKEKSLEDLYISIYNAVYPEFSTEKNIDVIPPAGISYVPRLYNVAIANGKTETIHTIPLHKFITISSYIKSNPDCFVSSSMFGKKIYTIYVIDEYAIVNLDKYANNKTLFQMMFSCYYSKNIVSNSLH</sequence>
<name>A0A6C0L9Q1_9ZZZZ</name>
<proteinExistence type="predicted"/>
<reference evidence="1" key="1">
    <citation type="journal article" date="2020" name="Nature">
        <title>Giant virus diversity and host interactions through global metagenomics.</title>
        <authorList>
            <person name="Schulz F."/>
            <person name="Roux S."/>
            <person name="Paez-Espino D."/>
            <person name="Jungbluth S."/>
            <person name="Walsh D.A."/>
            <person name="Denef V.J."/>
            <person name="McMahon K.D."/>
            <person name="Konstantinidis K.T."/>
            <person name="Eloe-Fadrosh E.A."/>
            <person name="Kyrpides N.C."/>
            <person name="Woyke T."/>
        </authorList>
    </citation>
    <scope>NUCLEOTIDE SEQUENCE</scope>
    <source>
        <strain evidence="1">GVMAG-M-3300027759-42</strain>
    </source>
</reference>
<dbReference type="AlphaFoldDB" id="A0A6C0L9Q1"/>
<dbReference type="EMBL" id="MN740449">
    <property type="protein sequence ID" value="QHU27030.1"/>
    <property type="molecule type" value="Genomic_DNA"/>
</dbReference>
<organism evidence="1">
    <name type="scientific">viral metagenome</name>
    <dbReference type="NCBI Taxonomy" id="1070528"/>
    <lineage>
        <taxon>unclassified sequences</taxon>
        <taxon>metagenomes</taxon>
        <taxon>organismal metagenomes</taxon>
    </lineage>
</organism>
<protein>
    <submittedName>
        <fullName evidence="1">Uncharacterized protein</fullName>
    </submittedName>
</protein>
<evidence type="ECO:0000313" key="1">
    <source>
        <dbReference type="EMBL" id="QHU27030.1"/>
    </source>
</evidence>